<dbReference type="EMBL" id="JAVUPU010000003">
    <property type="protein sequence ID" value="MDT9598660.1"/>
    <property type="molecule type" value="Genomic_DNA"/>
</dbReference>
<dbReference type="Gene3D" id="1.10.10.10">
    <property type="entry name" value="Winged helix-like DNA-binding domain superfamily/Winged helix DNA-binding domain"/>
    <property type="match status" value="1"/>
</dbReference>
<feature type="domain" description="RNA polymerase sigma-70 region 2" evidence="6">
    <location>
        <begin position="19"/>
        <end position="77"/>
    </location>
</feature>
<dbReference type="InterPro" id="IPR014284">
    <property type="entry name" value="RNA_pol_sigma-70_dom"/>
</dbReference>
<dbReference type="PANTHER" id="PTHR43133">
    <property type="entry name" value="RNA POLYMERASE ECF-TYPE SIGMA FACTO"/>
    <property type="match status" value="1"/>
</dbReference>
<reference evidence="8 9" key="1">
    <citation type="submission" date="2023-05" db="EMBL/GenBank/DDBJ databases">
        <authorList>
            <person name="Guo Y."/>
        </authorList>
    </citation>
    <scope>NUCLEOTIDE SEQUENCE [LARGE SCALE GENOMIC DNA]</scope>
    <source>
        <strain evidence="8 9">GR2756</strain>
    </source>
</reference>
<dbReference type="CDD" id="cd06171">
    <property type="entry name" value="Sigma70_r4"/>
    <property type="match status" value="1"/>
</dbReference>
<dbReference type="Pfam" id="PF08281">
    <property type="entry name" value="Sigma70_r4_2"/>
    <property type="match status" value="1"/>
</dbReference>
<dbReference type="InterPro" id="IPR007627">
    <property type="entry name" value="RNA_pol_sigma70_r2"/>
</dbReference>
<dbReference type="Gene3D" id="1.10.1740.10">
    <property type="match status" value="1"/>
</dbReference>
<gene>
    <name evidence="8" type="ORF">RQX22_06835</name>
</gene>
<dbReference type="Pfam" id="PF04542">
    <property type="entry name" value="Sigma70_r2"/>
    <property type="match status" value="1"/>
</dbReference>
<dbReference type="PANTHER" id="PTHR43133:SF8">
    <property type="entry name" value="RNA POLYMERASE SIGMA FACTOR HI_1459-RELATED"/>
    <property type="match status" value="1"/>
</dbReference>
<keyword evidence="2" id="KW-0805">Transcription regulation</keyword>
<evidence type="ECO:0000313" key="8">
    <source>
        <dbReference type="EMBL" id="MDT9598660.1"/>
    </source>
</evidence>
<keyword evidence="9" id="KW-1185">Reference proteome</keyword>
<evidence type="ECO:0000259" key="6">
    <source>
        <dbReference type="Pfam" id="PF04542"/>
    </source>
</evidence>
<organism evidence="8 9">
    <name type="scientific">Sphingosinicella rhizophila</name>
    <dbReference type="NCBI Taxonomy" id="3050082"/>
    <lineage>
        <taxon>Bacteria</taxon>
        <taxon>Pseudomonadati</taxon>
        <taxon>Pseudomonadota</taxon>
        <taxon>Alphaproteobacteria</taxon>
        <taxon>Sphingomonadales</taxon>
        <taxon>Sphingosinicellaceae</taxon>
        <taxon>Sphingosinicella</taxon>
    </lineage>
</organism>
<dbReference type="SUPFAM" id="SSF88946">
    <property type="entry name" value="Sigma2 domain of RNA polymerase sigma factors"/>
    <property type="match status" value="1"/>
</dbReference>
<protein>
    <submittedName>
        <fullName evidence="8">RNA polymerase sigma factor</fullName>
    </submittedName>
</protein>
<name>A0ABU3Q6T9_9SPHN</name>
<dbReference type="InterPro" id="IPR036388">
    <property type="entry name" value="WH-like_DNA-bd_sf"/>
</dbReference>
<keyword evidence="4" id="KW-0238">DNA-binding</keyword>
<dbReference type="SUPFAM" id="SSF88659">
    <property type="entry name" value="Sigma3 and sigma4 domains of RNA polymerase sigma factors"/>
    <property type="match status" value="1"/>
</dbReference>
<comment type="caution">
    <text evidence="8">The sequence shown here is derived from an EMBL/GenBank/DDBJ whole genome shotgun (WGS) entry which is preliminary data.</text>
</comment>
<evidence type="ECO:0000256" key="4">
    <source>
        <dbReference type="ARBA" id="ARBA00023125"/>
    </source>
</evidence>
<dbReference type="InterPro" id="IPR039425">
    <property type="entry name" value="RNA_pol_sigma-70-like"/>
</dbReference>
<accession>A0ABU3Q6T9</accession>
<evidence type="ECO:0000256" key="5">
    <source>
        <dbReference type="ARBA" id="ARBA00023163"/>
    </source>
</evidence>
<keyword evidence="5" id="KW-0804">Transcription</keyword>
<evidence type="ECO:0000313" key="9">
    <source>
        <dbReference type="Proteomes" id="UP001259572"/>
    </source>
</evidence>
<dbReference type="NCBIfam" id="TIGR02937">
    <property type="entry name" value="sigma70-ECF"/>
    <property type="match status" value="1"/>
</dbReference>
<dbReference type="InterPro" id="IPR013324">
    <property type="entry name" value="RNA_pol_sigma_r3/r4-like"/>
</dbReference>
<feature type="domain" description="RNA polymerase sigma factor 70 region 4 type 2" evidence="7">
    <location>
        <begin position="110"/>
        <end position="162"/>
    </location>
</feature>
<evidence type="ECO:0000256" key="1">
    <source>
        <dbReference type="ARBA" id="ARBA00010641"/>
    </source>
</evidence>
<sequence>MSEEVDRWFLAEVLPLEAALVRFLKRHWRDPHEIADLRQEVYARCYSAALNARPLQTKPFVFATARNLLIDKARRRRIVSLDLVADFEGLNVTEQDLSAEARLEARDQLRQLRRAIASLPPRCREVIMLRKIEGLPQRAIAERMGIAEGTVETQVCKGVKMLAERIFGEDRQAAARADSYHEHANER</sequence>
<evidence type="ECO:0000256" key="3">
    <source>
        <dbReference type="ARBA" id="ARBA00023082"/>
    </source>
</evidence>
<dbReference type="Proteomes" id="UP001259572">
    <property type="component" value="Unassembled WGS sequence"/>
</dbReference>
<keyword evidence="3" id="KW-0731">Sigma factor</keyword>
<dbReference type="InterPro" id="IPR013249">
    <property type="entry name" value="RNA_pol_sigma70_r4_t2"/>
</dbReference>
<comment type="similarity">
    <text evidence="1">Belongs to the sigma-70 factor family. ECF subfamily.</text>
</comment>
<proteinExistence type="inferred from homology"/>
<evidence type="ECO:0000259" key="7">
    <source>
        <dbReference type="Pfam" id="PF08281"/>
    </source>
</evidence>
<evidence type="ECO:0000256" key="2">
    <source>
        <dbReference type="ARBA" id="ARBA00023015"/>
    </source>
</evidence>
<dbReference type="InterPro" id="IPR013325">
    <property type="entry name" value="RNA_pol_sigma_r2"/>
</dbReference>